<keyword evidence="6" id="KW-0255">Endonuclease</keyword>
<protein>
    <recommendedName>
        <fullName evidence="3">ribonuclease H</fullName>
        <ecNumber evidence="3">3.1.26.4</ecNumber>
    </recommendedName>
</protein>
<organism evidence="9 10">
    <name type="scientific">Fadolivirus FV1/VV64</name>
    <dbReference type="NCBI Taxonomy" id="3070911"/>
    <lineage>
        <taxon>Viruses</taxon>
        <taxon>Varidnaviria</taxon>
        <taxon>Bamfordvirae</taxon>
        <taxon>Nucleocytoviricota</taxon>
        <taxon>Megaviricetes</taxon>
        <taxon>Imitervirales</taxon>
        <taxon>Mimiviridae</taxon>
        <taxon>Klosneuvirinae</taxon>
        <taxon>Fadolivirus</taxon>
        <taxon>Fadolivirus algeromassiliense</taxon>
    </lineage>
</organism>
<dbReference type="InterPro" id="IPR012337">
    <property type="entry name" value="RNaseH-like_sf"/>
</dbReference>
<dbReference type="InterPro" id="IPR036397">
    <property type="entry name" value="RNaseH_sf"/>
</dbReference>
<dbReference type="SUPFAM" id="SSF53098">
    <property type="entry name" value="Ribonuclease H-like"/>
    <property type="match status" value="1"/>
</dbReference>
<feature type="domain" description="RNase H type-1" evidence="8">
    <location>
        <begin position="4"/>
        <end position="159"/>
    </location>
</feature>
<name>A0A7D3UTP1_9VIRU</name>
<proteinExistence type="inferred from homology"/>
<keyword evidence="7" id="KW-0378">Hydrolase</keyword>
<dbReference type="CDD" id="cd09280">
    <property type="entry name" value="RNase_HI_eukaryote_like"/>
    <property type="match status" value="1"/>
</dbReference>
<evidence type="ECO:0000256" key="7">
    <source>
        <dbReference type="ARBA" id="ARBA00022801"/>
    </source>
</evidence>
<dbReference type="Gene3D" id="3.30.420.10">
    <property type="entry name" value="Ribonuclease H-like superfamily/Ribonuclease H"/>
    <property type="match status" value="1"/>
</dbReference>
<dbReference type="Pfam" id="PF00075">
    <property type="entry name" value="RNase_H"/>
    <property type="match status" value="1"/>
</dbReference>
<evidence type="ECO:0000256" key="1">
    <source>
        <dbReference type="ARBA" id="ARBA00000077"/>
    </source>
</evidence>
<dbReference type="GO" id="GO:0004523">
    <property type="term" value="F:RNA-DNA hybrid ribonuclease activity"/>
    <property type="evidence" value="ECO:0007669"/>
    <property type="project" value="UniProtKB-EC"/>
</dbReference>
<dbReference type="GO" id="GO:0003676">
    <property type="term" value="F:nucleic acid binding"/>
    <property type="evidence" value="ECO:0007669"/>
    <property type="project" value="InterPro"/>
</dbReference>
<dbReference type="GO" id="GO:0043137">
    <property type="term" value="P:DNA replication, removal of RNA primer"/>
    <property type="evidence" value="ECO:0007669"/>
    <property type="project" value="TreeGrafter"/>
</dbReference>
<sequence length="179" mass="20529">MTNKFDNIIVFTDGACSQNGKKTASAGIGICFPNKEFNNIAEEFTMQPITNQRAELYAIYTALKTITESSKFNKITIYSDSEYSIKSVTEWIKNWEKNNWKTTGNKPVKNQDIIRPLNDILKQYSNLIIFKHVRSHTGKKTFEAIYNDMADKLACSKVQREVIRIKIDTSNIDDIEISD</sequence>
<evidence type="ECO:0000256" key="5">
    <source>
        <dbReference type="ARBA" id="ARBA00022723"/>
    </source>
</evidence>
<comment type="catalytic activity">
    <reaction evidence="1">
        <text>Endonucleolytic cleavage to 5'-phosphomonoester.</text>
        <dbReference type="EC" id="3.1.26.4"/>
    </reaction>
</comment>
<evidence type="ECO:0000259" key="8">
    <source>
        <dbReference type="PROSITE" id="PS50879"/>
    </source>
</evidence>
<evidence type="ECO:0000256" key="3">
    <source>
        <dbReference type="ARBA" id="ARBA00012180"/>
    </source>
</evidence>
<evidence type="ECO:0000313" key="10">
    <source>
        <dbReference type="Proteomes" id="UP001162001"/>
    </source>
</evidence>
<accession>A0A7D3UTP1</accession>
<reference evidence="9 10" key="1">
    <citation type="submission" date="2020-04" db="EMBL/GenBank/DDBJ databases">
        <title>Advantages and limits of metagenomic assembly and binning of a giant virus.</title>
        <authorList>
            <person name="Schulz F."/>
            <person name="Andreani J."/>
            <person name="Francis R."/>
            <person name="Boudjemaa H."/>
            <person name="Bou Khalil J.Y."/>
            <person name="Lee J."/>
            <person name="La Scola B."/>
            <person name="Woyke T."/>
        </authorList>
    </citation>
    <scope>NUCLEOTIDE SEQUENCE [LARGE SCALE GENOMIC DNA]</scope>
    <source>
        <strain evidence="9 10">FV1/VV64</strain>
    </source>
</reference>
<dbReference type="Proteomes" id="UP001162001">
    <property type="component" value="Segment"/>
</dbReference>
<keyword evidence="5" id="KW-0479">Metal-binding</keyword>
<evidence type="ECO:0000256" key="2">
    <source>
        <dbReference type="ARBA" id="ARBA00005300"/>
    </source>
</evidence>
<dbReference type="PANTHER" id="PTHR10642:SF26">
    <property type="entry name" value="RIBONUCLEASE H1"/>
    <property type="match status" value="1"/>
</dbReference>
<dbReference type="EC" id="3.1.26.4" evidence="3"/>
<dbReference type="EMBL" id="MT418680">
    <property type="protein sequence ID" value="QKF93631.1"/>
    <property type="molecule type" value="Genomic_DNA"/>
</dbReference>
<dbReference type="InterPro" id="IPR050092">
    <property type="entry name" value="RNase_H"/>
</dbReference>
<evidence type="ECO:0000256" key="6">
    <source>
        <dbReference type="ARBA" id="ARBA00022759"/>
    </source>
</evidence>
<dbReference type="PANTHER" id="PTHR10642">
    <property type="entry name" value="RIBONUCLEASE H1"/>
    <property type="match status" value="1"/>
</dbReference>
<dbReference type="GO" id="GO:0046872">
    <property type="term" value="F:metal ion binding"/>
    <property type="evidence" value="ECO:0007669"/>
    <property type="project" value="UniProtKB-KW"/>
</dbReference>
<keyword evidence="10" id="KW-1185">Reference proteome</keyword>
<comment type="similarity">
    <text evidence="2">Belongs to the RNase H family.</text>
</comment>
<keyword evidence="4" id="KW-0540">Nuclease</keyword>
<evidence type="ECO:0000313" key="9">
    <source>
        <dbReference type="EMBL" id="QKF93631.1"/>
    </source>
</evidence>
<gene>
    <name evidence="9" type="ORF">Fadolivirus_1_173</name>
</gene>
<evidence type="ECO:0000256" key="4">
    <source>
        <dbReference type="ARBA" id="ARBA00022722"/>
    </source>
</evidence>
<dbReference type="InterPro" id="IPR002156">
    <property type="entry name" value="RNaseH_domain"/>
</dbReference>
<dbReference type="PROSITE" id="PS50879">
    <property type="entry name" value="RNASE_H_1"/>
    <property type="match status" value="1"/>
</dbReference>